<proteinExistence type="predicted"/>
<accession>A0A6A4P972</accession>
<gene>
    <name evidence="2" type="ORF">Lalb_Chr15g0078821</name>
</gene>
<organism evidence="2 3">
    <name type="scientific">Lupinus albus</name>
    <name type="common">White lupine</name>
    <name type="synonym">Lupinus termis</name>
    <dbReference type="NCBI Taxonomy" id="3870"/>
    <lineage>
        <taxon>Eukaryota</taxon>
        <taxon>Viridiplantae</taxon>
        <taxon>Streptophyta</taxon>
        <taxon>Embryophyta</taxon>
        <taxon>Tracheophyta</taxon>
        <taxon>Spermatophyta</taxon>
        <taxon>Magnoliopsida</taxon>
        <taxon>eudicotyledons</taxon>
        <taxon>Gunneridae</taxon>
        <taxon>Pentapetalae</taxon>
        <taxon>rosids</taxon>
        <taxon>fabids</taxon>
        <taxon>Fabales</taxon>
        <taxon>Fabaceae</taxon>
        <taxon>Papilionoideae</taxon>
        <taxon>50 kb inversion clade</taxon>
        <taxon>genistoids sensu lato</taxon>
        <taxon>core genistoids</taxon>
        <taxon>Genisteae</taxon>
        <taxon>Lupinus</taxon>
    </lineage>
</organism>
<reference evidence="3" key="1">
    <citation type="journal article" date="2020" name="Nat. Commun.">
        <title>Genome sequence of the cluster root forming white lupin.</title>
        <authorList>
            <person name="Hufnagel B."/>
            <person name="Marques A."/>
            <person name="Soriano A."/>
            <person name="Marques L."/>
            <person name="Divol F."/>
            <person name="Doumas P."/>
            <person name="Sallet E."/>
            <person name="Mancinotti D."/>
            <person name="Carrere S."/>
            <person name="Marande W."/>
            <person name="Arribat S."/>
            <person name="Keller J."/>
            <person name="Huneau C."/>
            <person name="Blein T."/>
            <person name="Aime D."/>
            <person name="Laguerre M."/>
            <person name="Taylor J."/>
            <person name="Schubert V."/>
            <person name="Nelson M."/>
            <person name="Geu-Flores F."/>
            <person name="Crespi M."/>
            <person name="Gallardo-Guerrero K."/>
            <person name="Delaux P.-M."/>
            <person name="Salse J."/>
            <person name="Berges H."/>
            <person name="Guyot R."/>
            <person name="Gouzy J."/>
            <person name="Peret B."/>
        </authorList>
    </citation>
    <scope>NUCLEOTIDE SEQUENCE [LARGE SCALE GENOMIC DNA]</scope>
    <source>
        <strain evidence="3">cv. Amiga</strain>
    </source>
</reference>
<keyword evidence="1" id="KW-0812">Transmembrane</keyword>
<keyword evidence="1" id="KW-1133">Transmembrane helix</keyword>
<protein>
    <submittedName>
        <fullName evidence="2">Uncharacterized protein</fullName>
    </submittedName>
</protein>
<evidence type="ECO:0000256" key="1">
    <source>
        <dbReference type="SAM" id="Phobius"/>
    </source>
</evidence>
<keyword evidence="3" id="KW-1185">Reference proteome</keyword>
<evidence type="ECO:0000313" key="3">
    <source>
        <dbReference type="Proteomes" id="UP000447434"/>
    </source>
</evidence>
<keyword evidence="1" id="KW-0472">Membrane</keyword>
<comment type="caution">
    <text evidence="2">The sequence shown here is derived from an EMBL/GenBank/DDBJ whole genome shotgun (WGS) entry which is preliminary data.</text>
</comment>
<feature type="transmembrane region" description="Helical" evidence="1">
    <location>
        <begin position="12"/>
        <end position="32"/>
    </location>
</feature>
<evidence type="ECO:0000313" key="2">
    <source>
        <dbReference type="EMBL" id="KAE9598271.1"/>
    </source>
</evidence>
<dbReference type="AlphaFoldDB" id="A0A6A4P972"/>
<name>A0A6A4P972_LUPAL</name>
<sequence length="75" mass="8765">MQVLKVLRIVRILYKPLTSALVPVISPAYFFAPRHKAHVFTTEEKQEMIILFVVVTIETCNFIVFSRKTVLFPRE</sequence>
<dbReference type="Proteomes" id="UP000447434">
    <property type="component" value="Chromosome 15"/>
</dbReference>
<feature type="transmembrane region" description="Helical" evidence="1">
    <location>
        <begin position="48"/>
        <end position="65"/>
    </location>
</feature>
<dbReference type="EMBL" id="WOCE01000015">
    <property type="protein sequence ID" value="KAE9598271.1"/>
    <property type="molecule type" value="Genomic_DNA"/>
</dbReference>